<comment type="catalytic activity">
    <reaction evidence="12">
        <text>2,5-diamino-6-hydroxy-4-(5-phosphoribosylamino)-pyrimidine + H2O + H(+) = 5-amino-6-(5-phospho-D-ribosylamino)uracil + NH4(+)</text>
        <dbReference type="Rhea" id="RHEA:21868"/>
        <dbReference type="ChEBI" id="CHEBI:15377"/>
        <dbReference type="ChEBI" id="CHEBI:15378"/>
        <dbReference type="ChEBI" id="CHEBI:28938"/>
        <dbReference type="ChEBI" id="CHEBI:58453"/>
        <dbReference type="ChEBI" id="CHEBI:58614"/>
        <dbReference type="EC" id="3.5.4.26"/>
    </reaction>
</comment>
<accession>A0A831QPQ5</accession>
<dbReference type="InterPro" id="IPR016192">
    <property type="entry name" value="APOBEC/CMP_deaminase_Zn-bd"/>
</dbReference>
<dbReference type="GO" id="GO:0008835">
    <property type="term" value="F:diaminohydroxyphosphoribosylaminopyrimidine deaminase activity"/>
    <property type="evidence" value="ECO:0007669"/>
    <property type="project" value="UniProtKB-EC"/>
</dbReference>
<evidence type="ECO:0000256" key="4">
    <source>
        <dbReference type="ARBA" id="ARBA00005259"/>
    </source>
</evidence>
<evidence type="ECO:0000256" key="12">
    <source>
        <dbReference type="PIRNR" id="PIRNR006769"/>
    </source>
</evidence>
<evidence type="ECO:0000256" key="3">
    <source>
        <dbReference type="ARBA" id="ARBA00004910"/>
    </source>
</evidence>
<feature type="binding site" evidence="15">
    <location>
        <position position="51"/>
    </location>
    <ligand>
        <name>Zn(2+)</name>
        <dbReference type="ChEBI" id="CHEBI:29105"/>
        <note>catalytic</note>
    </ligand>
</feature>
<dbReference type="Gene3D" id="3.40.140.10">
    <property type="entry name" value="Cytidine Deaminase, domain 2"/>
    <property type="match status" value="1"/>
</dbReference>
<keyword evidence="12 17" id="KW-0378">Hydrolase</keyword>
<feature type="binding site" evidence="14">
    <location>
        <position position="179"/>
    </location>
    <ligand>
        <name>NADP(+)</name>
        <dbReference type="ChEBI" id="CHEBI:58349"/>
    </ligand>
</feature>
<sequence length="357" mass="39679">MNIRQKYMSRALEIARNGLGTTAPNPMVGAVIVFDEKIIGEGFTSPFGGAHAEVNAIASVADKAQLKHATLFVTLEPCSHFGKTPPCVDLILQHKIPTVCIGVSDPHEKVAGQGIDKLRKAGVDVTTGVLASECREHHKRFLTFHEKKRPYIILKWAQTADHFIAPDVMERHKNPEPYWISNAYSRQLTHKWRSEEQAILVGTNTVVQDNPKLDVRQWSGKNPRKIVLDRTLRIPGDYQVMKNGVAPSAHTLPTLVLTEATDASRYLEGVDYDILCFSKDVAGGICKILYEQNIISILIEGGAKTLQTFIDAYLWDEARVFTGASHFKSGTKAPDRIGKLVVSKYVGTDTLKIYHHD</sequence>
<dbReference type="GO" id="GO:0008703">
    <property type="term" value="F:5-amino-6-(5-phosphoribosylamino)uracil reductase activity"/>
    <property type="evidence" value="ECO:0007669"/>
    <property type="project" value="UniProtKB-EC"/>
</dbReference>
<comment type="similarity">
    <text evidence="4 12">In the N-terminal section; belongs to the cytidine and deoxycytidylate deaminase family.</text>
</comment>
<comment type="pathway">
    <text evidence="2 12">Cofactor biosynthesis; riboflavin biosynthesis; 5-amino-6-(D-ribitylamino)uracil from GTP: step 2/4.</text>
</comment>
<feature type="binding site" evidence="15">
    <location>
        <position position="87"/>
    </location>
    <ligand>
        <name>Zn(2+)</name>
        <dbReference type="ChEBI" id="CHEBI:29105"/>
        <note>catalytic</note>
    </ligand>
</feature>
<dbReference type="Pfam" id="PF01872">
    <property type="entry name" value="RibD_C"/>
    <property type="match status" value="1"/>
</dbReference>
<evidence type="ECO:0000256" key="9">
    <source>
        <dbReference type="ARBA" id="ARBA00022857"/>
    </source>
</evidence>
<evidence type="ECO:0000256" key="11">
    <source>
        <dbReference type="ARBA" id="ARBA00023268"/>
    </source>
</evidence>
<dbReference type="InterPro" id="IPR050765">
    <property type="entry name" value="Riboflavin_Biosynth_HTPR"/>
</dbReference>
<dbReference type="UniPathway" id="UPA00275">
    <property type="reaction ID" value="UER00401"/>
</dbReference>
<dbReference type="PROSITE" id="PS51747">
    <property type="entry name" value="CYT_DCMP_DEAMINASES_2"/>
    <property type="match status" value="1"/>
</dbReference>
<dbReference type="Proteomes" id="UP000886191">
    <property type="component" value="Unassembled WGS sequence"/>
</dbReference>
<dbReference type="PANTHER" id="PTHR38011:SF7">
    <property type="entry name" value="2,5-DIAMINO-6-RIBOSYLAMINO-4(3H)-PYRIMIDINONE 5'-PHOSPHATE REDUCTASE"/>
    <property type="match status" value="1"/>
</dbReference>
<keyword evidence="9 12" id="KW-0521">NADP</keyword>
<comment type="similarity">
    <text evidence="5 12">In the C-terminal section; belongs to the HTP reductase family.</text>
</comment>
<evidence type="ECO:0000256" key="13">
    <source>
        <dbReference type="PIRSR" id="PIRSR006769-1"/>
    </source>
</evidence>
<comment type="catalytic activity">
    <reaction evidence="12">
        <text>5-amino-6-(5-phospho-D-ribitylamino)uracil + NADP(+) = 5-amino-6-(5-phospho-D-ribosylamino)uracil + NADPH + H(+)</text>
        <dbReference type="Rhea" id="RHEA:17845"/>
        <dbReference type="ChEBI" id="CHEBI:15378"/>
        <dbReference type="ChEBI" id="CHEBI:57783"/>
        <dbReference type="ChEBI" id="CHEBI:58349"/>
        <dbReference type="ChEBI" id="CHEBI:58421"/>
        <dbReference type="ChEBI" id="CHEBI:58453"/>
        <dbReference type="EC" id="1.1.1.193"/>
    </reaction>
</comment>
<evidence type="ECO:0000256" key="14">
    <source>
        <dbReference type="PIRSR" id="PIRSR006769-2"/>
    </source>
</evidence>
<evidence type="ECO:0000256" key="5">
    <source>
        <dbReference type="ARBA" id="ARBA00007417"/>
    </source>
</evidence>
<keyword evidence="10 12" id="KW-0560">Oxidoreductase</keyword>
<dbReference type="Gene3D" id="3.40.430.10">
    <property type="entry name" value="Dihydrofolate Reductase, subunit A"/>
    <property type="match status" value="1"/>
</dbReference>
<dbReference type="GO" id="GO:0008270">
    <property type="term" value="F:zinc ion binding"/>
    <property type="evidence" value="ECO:0007669"/>
    <property type="project" value="InterPro"/>
</dbReference>
<dbReference type="EMBL" id="DRGL01000059">
    <property type="protein sequence ID" value="HEA22415.1"/>
    <property type="molecule type" value="Genomic_DNA"/>
</dbReference>
<dbReference type="NCBIfam" id="TIGR00326">
    <property type="entry name" value="eubact_ribD"/>
    <property type="match status" value="1"/>
</dbReference>
<dbReference type="InterPro" id="IPR002125">
    <property type="entry name" value="CMP_dCMP_dom"/>
</dbReference>
<dbReference type="SUPFAM" id="SSF53927">
    <property type="entry name" value="Cytidine deaminase-like"/>
    <property type="match status" value="1"/>
</dbReference>
<dbReference type="InterPro" id="IPR004794">
    <property type="entry name" value="Eubact_RibD"/>
</dbReference>
<feature type="binding site" evidence="15">
    <location>
        <position position="78"/>
    </location>
    <ligand>
        <name>Zn(2+)</name>
        <dbReference type="ChEBI" id="CHEBI:29105"/>
        <note>catalytic</note>
    </ligand>
</feature>
<dbReference type="SUPFAM" id="SSF53597">
    <property type="entry name" value="Dihydrofolate reductase-like"/>
    <property type="match status" value="1"/>
</dbReference>
<dbReference type="GO" id="GO:0009231">
    <property type="term" value="P:riboflavin biosynthetic process"/>
    <property type="evidence" value="ECO:0007669"/>
    <property type="project" value="UniProtKB-UniPathway"/>
</dbReference>
<dbReference type="EC" id="3.5.4.26" evidence="12"/>
<comment type="caution">
    <text evidence="17">The sequence shown here is derived from an EMBL/GenBank/DDBJ whole genome shotgun (WGS) entry which is preliminary data.</text>
</comment>
<feature type="binding site" evidence="14">
    <location>
        <position position="193"/>
    </location>
    <ligand>
        <name>substrate</name>
    </ligand>
</feature>
<keyword evidence="8 12" id="KW-0862">Zinc</keyword>
<evidence type="ECO:0000256" key="8">
    <source>
        <dbReference type="ARBA" id="ARBA00022833"/>
    </source>
</evidence>
<feature type="binding site" evidence="14">
    <location>
        <position position="216"/>
    </location>
    <ligand>
        <name>substrate</name>
    </ligand>
</feature>
<dbReference type="PIRSF" id="PIRSF006769">
    <property type="entry name" value="RibD"/>
    <property type="match status" value="1"/>
</dbReference>
<name>A0A831QPQ5_9FLAO</name>
<dbReference type="PANTHER" id="PTHR38011">
    <property type="entry name" value="DIHYDROFOLATE REDUCTASE FAMILY PROTEIN (AFU_ORTHOLOGUE AFUA_8G06820)"/>
    <property type="match status" value="1"/>
</dbReference>
<evidence type="ECO:0000256" key="15">
    <source>
        <dbReference type="PIRSR" id="PIRSR006769-3"/>
    </source>
</evidence>
<evidence type="ECO:0000256" key="1">
    <source>
        <dbReference type="ARBA" id="ARBA00002151"/>
    </source>
</evidence>
<evidence type="ECO:0000256" key="10">
    <source>
        <dbReference type="ARBA" id="ARBA00023002"/>
    </source>
</evidence>
<dbReference type="CDD" id="cd01284">
    <property type="entry name" value="Riboflavin_deaminase-reductase"/>
    <property type="match status" value="1"/>
</dbReference>
<evidence type="ECO:0000256" key="6">
    <source>
        <dbReference type="ARBA" id="ARBA00022619"/>
    </source>
</evidence>
<dbReference type="InterPro" id="IPR016193">
    <property type="entry name" value="Cytidine_deaminase-like"/>
</dbReference>
<dbReference type="InterPro" id="IPR002734">
    <property type="entry name" value="RibDG_C"/>
</dbReference>
<feature type="binding site" evidence="14">
    <location>
        <position position="300"/>
    </location>
    <ligand>
        <name>substrate</name>
    </ligand>
</feature>
<reference evidence="17" key="1">
    <citation type="journal article" date="2020" name="mSystems">
        <title>Genome- and Community-Level Interaction Insights into Carbon Utilization and Element Cycling Functions of Hydrothermarchaeota in Hydrothermal Sediment.</title>
        <authorList>
            <person name="Zhou Z."/>
            <person name="Liu Y."/>
            <person name="Xu W."/>
            <person name="Pan J."/>
            <person name="Luo Z.H."/>
            <person name="Li M."/>
        </authorList>
    </citation>
    <scope>NUCLEOTIDE SEQUENCE [LARGE SCALE GENOMIC DNA]</scope>
    <source>
        <strain evidence="17">HyVt-345</strain>
    </source>
</reference>
<evidence type="ECO:0000256" key="7">
    <source>
        <dbReference type="ARBA" id="ARBA00022723"/>
    </source>
</evidence>
<gene>
    <name evidence="17" type="primary">ribD</name>
    <name evidence="17" type="ORF">ENH87_16060</name>
</gene>
<dbReference type="AlphaFoldDB" id="A0A831QPQ5"/>
<evidence type="ECO:0000313" key="17">
    <source>
        <dbReference type="EMBL" id="HEA22415.1"/>
    </source>
</evidence>
<feature type="binding site" evidence="14">
    <location>
        <position position="209"/>
    </location>
    <ligand>
        <name>NADP(+)</name>
        <dbReference type="ChEBI" id="CHEBI:58349"/>
    </ligand>
</feature>
<evidence type="ECO:0000259" key="16">
    <source>
        <dbReference type="PROSITE" id="PS51747"/>
    </source>
</evidence>
<feature type="binding site" evidence="14">
    <location>
        <position position="213"/>
    </location>
    <ligand>
        <name>substrate</name>
    </ligand>
</feature>
<feature type="binding site" evidence="14">
    <location>
        <position position="205"/>
    </location>
    <ligand>
        <name>NADP(+)</name>
        <dbReference type="ChEBI" id="CHEBI:58349"/>
    </ligand>
</feature>
<comment type="function">
    <text evidence="1 12">Converts 2,5-diamino-6-(ribosylamino)-4(3h)-pyrimidinone 5'-phosphate into 5-amino-6-(ribosylamino)-2,4(1h,3h)-pyrimidinedione 5'-phosphate.</text>
</comment>
<evidence type="ECO:0000256" key="2">
    <source>
        <dbReference type="ARBA" id="ARBA00004882"/>
    </source>
</evidence>
<proteinExistence type="inferred from homology"/>
<dbReference type="EC" id="1.1.1.193" evidence="12"/>
<comment type="cofactor">
    <cofactor evidence="12 15">
        <name>Zn(2+)</name>
        <dbReference type="ChEBI" id="CHEBI:29105"/>
    </cofactor>
    <text evidence="12 15">Binds 1 zinc ion.</text>
</comment>
<feature type="domain" description="CMP/dCMP-type deaminase" evidence="16">
    <location>
        <begin position="2"/>
        <end position="126"/>
    </location>
</feature>
<feature type="active site" description="Proton donor" evidence="13">
    <location>
        <position position="53"/>
    </location>
</feature>
<dbReference type="Pfam" id="PF00383">
    <property type="entry name" value="dCMP_cyt_deam_1"/>
    <property type="match status" value="1"/>
</dbReference>
<keyword evidence="6 12" id="KW-0686">Riboflavin biosynthesis</keyword>
<dbReference type="PROSITE" id="PS00903">
    <property type="entry name" value="CYT_DCMP_DEAMINASES_1"/>
    <property type="match status" value="1"/>
</dbReference>
<comment type="pathway">
    <text evidence="3 12">Cofactor biosynthesis; riboflavin biosynthesis; 5-amino-6-(D-ribitylamino)uracil from GTP: step 3/4.</text>
</comment>
<keyword evidence="11" id="KW-0511">Multifunctional enzyme</keyword>
<organism evidence="17">
    <name type="scientific">Pricia antarctica</name>
    <dbReference type="NCBI Taxonomy" id="641691"/>
    <lineage>
        <taxon>Bacteria</taxon>
        <taxon>Pseudomonadati</taxon>
        <taxon>Bacteroidota</taxon>
        <taxon>Flavobacteriia</taxon>
        <taxon>Flavobacteriales</taxon>
        <taxon>Flavobacteriaceae</taxon>
        <taxon>Pricia</taxon>
    </lineage>
</organism>
<keyword evidence="7 12" id="KW-0479">Metal-binding</keyword>
<protein>
    <recommendedName>
        <fullName evidence="12">Riboflavin biosynthesis protein RibD</fullName>
    </recommendedName>
    <domain>
        <recommendedName>
            <fullName evidence="12">Diaminohydroxyphosphoribosylaminopyrimidine deaminase</fullName>
            <shortName evidence="12">DRAP deaminase</shortName>
            <ecNumber evidence="12">3.5.4.26</ecNumber>
        </recommendedName>
        <alternativeName>
            <fullName evidence="12">Riboflavin-specific deaminase</fullName>
        </alternativeName>
    </domain>
    <domain>
        <recommendedName>
            <fullName evidence="12">5-amino-6-(5-phosphoribosylamino)uracil reductase</fullName>
            <ecNumber evidence="12">1.1.1.193</ecNumber>
        </recommendedName>
        <alternativeName>
            <fullName evidence="12">HTP reductase</fullName>
        </alternativeName>
    </domain>
</protein>
<feature type="binding site" evidence="14">
    <location>
        <position position="157"/>
    </location>
    <ligand>
        <name>NADP(+)</name>
        <dbReference type="ChEBI" id="CHEBI:58349"/>
    </ligand>
</feature>
<dbReference type="InterPro" id="IPR024072">
    <property type="entry name" value="DHFR-like_dom_sf"/>
</dbReference>